<keyword evidence="3" id="KW-1185">Reference proteome</keyword>
<dbReference type="AlphaFoldDB" id="E6TXZ7"/>
<dbReference type="Proteomes" id="UP000001401">
    <property type="component" value="Chromosome"/>
</dbReference>
<keyword evidence="1" id="KW-0472">Membrane</keyword>
<keyword evidence="1" id="KW-0812">Transmembrane</keyword>
<dbReference type="EMBL" id="CP002394">
    <property type="protein sequence ID" value="ADU31210.1"/>
    <property type="molecule type" value="Genomic_DNA"/>
</dbReference>
<organism evidence="2 3">
    <name type="scientific">Evansella cellulosilytica (strain ATCC 21833 / DSM 2522 / FERM P-1141 / JCM 9156 / N-4)</name>
    <name type="common">Bacillus cellulosilyticus</name>
    <dbReference type="NCBI Taxonomy" id="649639"/>
    <lineage>
        <taxon>Bacteria</taxon>
        <taxon>Bacillati</taxon>
        <taxon>Bacillota</taxon>
        <taxon>Bacilli</taxon>
        <taxon>Bacillales</taxon>
        <taxon>Bacillaceae</taxon>
        <taxon>Evansella</taxon>
    </lineage>
</organism>
<gene>
    <name evidence="2" type="ordered locus">Bcell_2959</name>
</gene>
<dbReference type="KEGG" id="bco:Bcell_2959"/>
<protein>
    <submittedName>
        <fullName evidence="2">Uncharacterized protein</fullName>
    </submittedName>
</protein>
<keyword evidence="1" id="KW-1133">Transmembrane helix</keyword>
<evidence type="ECO:0000313" key="2">
    <source>
        <dbReference type="EMBL" id="ADU31210.1"/>
    </source>
</evidence>
<evidence type="ECO:0000313" key="3">
    <source>
        <dbReference type="Proteomes" id="UP000001401"/>
    </source>
</evidence>
<proteinExistence type="predicted"/>
<accession>E6TXZ7</accession>
<evidence type="ECO:0000256" key="1">
    <source>
        <dbReference type="SAM" id="Phobius"/>
    </source>
</evidence>
<sequence>MIMMKWVASAAVVSIITTGSYYISKEKNRKQVYDKWNRLKAKVNNKTNEHHVDYLSEKIGHSDPHDIDDNTMVDEGATYAVNYYNKEIRQ</sequence>
<name>E6TXZ7_EVAC2</name>
<dbReference type="HOGENOM" id="CLU_155213_1_0_9"/>
<reference evidence="2 3" key="1">
    <citation type="submission" date="2010-12" db="EMBL/GenBank/DDBJ databases">
        <title>Complete sequence of Bacillus cellulosilyticus DSM 2522.</title>
        <authorList>
            <consortium name="US DOE Joint Genome Institute"/>
            <person name="Lucas S."/>
            <person name="Copeland A."/>
            <person name="Lapidus A."/>
            <person name="Cheng J.-F."/>
            <person name="Bruce D."/>
            <person name="Goodwin L."/>
            <person name="Pitluck S."/>
            <person name="Chertkov O."/>
            <person name="Detter J.C."/>
            <person name="Han C."/>
            <person name="Tapia R."/>
            <person name="Land M."/>
            <person name="Hauser L."/>
            <person name="Jeffries C."/>
            <person name="Kyrpides N."/>
            <person name="Ivanova N."/>
            <person name="Mikhailova N."/>
            <person name="Brumm P."/>
            <person name="Mead D."/>
            <person name="Woyke T."/>
        </authorList>
    </citation>
    <scope>NUCLEOTIDE SEQUENCE [LARGE SCALE GENOMIC DNA]</scope>
    <source>
        <strain evidence="3">ATCC 21833 / DSM 2522 / FERM P-1141 / JCM 9156 / N-4</strain>
    </source>
</reference>
<feature type="transmembrane region" description="Helical" evidence="1">
    <location>
        <begin position="6"/>
        <end position="23"/>
    </location>
</feature>